<dbReference type="PANTHER" id="PTHR13390">
    <property type="entry name" value="LIPASE"/>
    <property type="match status" value="1"/>
</dbReference>
<evidence type="ECO:0000256" key="3">
    <source>
        <dbReference type="ARBA" id="ARBA00008300"/>
    </source>
</evidence>
<evidence type="ECO:0000256" key="1">
    <source>
        <dbReference type="ARBA" id="ARBA00004240"/>
    </source>
</evidence>
<evidence type="ECO:0000256" key="11">
    <source>
        <dbReference type="SAM" id="Phobius"/>
    </source>
</evidence>
<keyword evidence="6" id="KW-0378">Hydrolase</keyword>
<evidence type="ECO:0000256" key="6">
    <source>
        <dbReference type="ARBA" id="ARBA00022801"/>
    </source>
</evidence>
<comment type="catalytic activity">
    <reaction evidence="10">
        <text>a cholesterol ester + H2O = cholesterol + a fatty acid + H(+)</text>
        <dbReference type="Rhea" id="RHEA:36403"/>
        <dbReference type="ChEBI" id="CHEBI:15377"/>
        <dbReference type="ChEBI" id="CHEBI:15378"/>
        <dbReference type="ChEBI" id="CHEBI:16113"/>
        <dbReference type="ChEBI" id="CHEBI:17002"/>
        <dbReference type="ChEBI" id="CHEBI:28868"/>
        <dbReference type="EC" id="3.1.1.13"/>
    </reaction>
    <physiologicalReaction direction="left-to-right" evidence="10">
        <dbReference type="Rhea" id="RHEA:36404"/>
    </physiologicalReaction>
</comment>
<keyword evidence="7" id="KW-0256">Endoplasmic reticulum</keyword>
<dbReference type="InterPro" id="IPR019363">
    <property type="entry name" value="LDAH"/>
</dbReference>
<dbReference type="SUPFAM" id="SSF53474">
    <property type="entry name" value="alpha/beta-Hydrolases"/>
    <property type="match status" value="1"/>
</dbReference>
<keyword evidence="11" id="KW-0472">Membrane</keyword>
<feature type="transmembrane region" description="Helical" evidence="11">
    <location>
        <begin position="176"/>
        <end position="199"/>
    </location>
</feature>
<comment type="subcellular location">
    <subcellularLocation>
        <location evidence="1">Endoplasmic reticulum</location>
    </subcellularLocation>
    <subcellularLocation>
        <location evidence="2">Lipid droplet</location>
    </subcellularLocation>
</comment>
<evidence type="ECO:0000256" key="5">
    <source>
        <dbReference type="ARBA" id="ARBA00022677"/>
    </source>
</evidence>
<keyword evidence="11" id="KW-0812">Transmembrane</keyword>
<evidence type="ECO:0000313" key="12">
    <source>
        <dbReference type="EMBL" id="JAV26700.1"/>
    </source>
</evidence>
<dbReference type="FunFam" id="3.40.50.1820:FF:000068">
    <property type="entry name" value="Lipid droplet associated hydrolase"/>
    <property type="match status" value="1"/>
</dbReference>
<dbReference type="Gene3D" id="3.40.50.1820">
    <property type="entry name" value="alpha/beta hydrolase"/>
    <property type="match status" value="1"/>
</dbReference>
<protein>
    <recommendedName>
        <fullName evidence="4">Lipid droplet-associated hydrolase</fullName>
        <ecNumber evidence="9">3.1.1.13</ecNumber>
    </recommendedName>
    <alternativeName>
        <fullName evidence="8">Lipid droplet-associated serine hydrolase</fullName>
    </alternativeName>
</protein>
<dbReference type="EMBL" id="GFDL01008345">
    <property type="protein sequence ID" value="JAV26700.1"/>
    <property type="molecule type" value="Transcribed_RNA"/>
</dbReference>
<dbReference type="GO" id="GO:0034389">
    <property type="term" value="P:lipid droplet organization"/>
    <property type="evidence" value="ECO:0007669"/>
    <property type="project" value="UniProtKB-ARBA"/>
</dbReference>
<evidence type="ECO:0000256" key="2">
    <source>
        <dbReference type="ARBA" id="ARBA00004502"/>
    </source>
</evidence>
<keyword evidence="11" id="KW-1133">Transmembrane helix</keyword>
<comment type="similarity">
    <text evidence="3">Belongs to the AB hydrolase superfamily. LDAH family.</text>
</comment>
<dbReference type="GO" id="GO:0004771">
    <property type="term" value="F:sterol ester esterase activity"/>
    <property type="evidence" value="ECO:0007669"/>
    <property type="project" value="UniProtKB-EC"/>
</dbReference>
<dbReference type="AlphaFoldDB" id="A0A1Q3FGL8"/>
<dbReference type="GO" id="GO:0005811">
    <property type="term" value="C:lipid droplet"/>
    <property type="evidence" value="ECO:0007669"/>
    <property type="project" value="UniProtKB-SubCell"/>
</dbReference>
<dbReference type="PANTHER" id="PTHR13390:SF0">
    <property type="entry name" value="LIPID DROPLET-ASSOCIATED HYDROLASE"/>
    <property type="match status" value="1"/>
</dbReference>
<evidence type="ECO:0000256" key="7">
    <source>
        <dbReference type="ARBA" id="ARBA00022824"/>
    </source>
</evidence>
<name>A0A1Q3FGL8_CULTA</name>
<evidence type="ECO:0000256" key="9">
    <source>
        <dbReference type="ARBA" id="ARBA00039150"/>
    </source>
</evidence>
<dbReference type="InterPro" id="IPR029058">
    <property type="entry name" value="AB_hydrolase_fold"/>
</dbReference>
<keyword evidence="5" id="KW-0551">Lipid droplet</keyword>
<accession>A0A1Q3FGL8</accession>
<dbReference type="EC" id="3.1.1.13" evidence="9"/>
<sequence>MQESYPVVGKIPTHILTWGKWIEESLGDQKEIVICITGNPGLPGFYTQFLSTVYECLNKELPVWVIGHAGHDEAEDGPYKKPLPPLEGNESLYSLAGQLQHKVDFIRKYVPSDVKIHLIGHSIGAYLALELLKIPDISDRVQHCYMLFPTVERMVNTKNGFILTRIVKPFYFIVQWFYQCFALLPTVVKVWIIYAYFVVSRTPKYFLGTGLKYANPAVVHKVWIMALDEMEKVRELDLENIKANKHRLKFYYGTTDGWVPVKFYRELKEKVPDVDAELCTRKYEHAFVLKAASQMGFMVGEWILKYRV</sequence>
<dbReference type="GO" id="GO:0019915">
    <property type="term" value="P:lipid storage"/>
    <property type="evidence" value="ECO:0007669"/>
    <property type="project" value="InterPro"/>
</dbReference>
<evidence type="ECO:0000256" key="8">
    <source>
        <dbReference type="ARBA" id="ARBA00031924"/>
    </source>
</evidence>
<evidence type="ECO:0000256" key="4">
    <source>
        <dbReference type="ARBA" id="ARBA00019242"/>
    </source>
</evidence>
<organism evidence="12">
    <name type="scientific">Culex tarsalis</name>
    <name type="common">Encephalitis mosquito</name>
    <dbReference type="NCBI Taxonomy" id="7177"/>
    <lineage>
        <taxon>Eukaryota</taxon>
        <taxon>Metazoa</taxon>
        <taxon>Ecdysozoa</taxon>
        <taxon>Arthropoda</taxon>
        <taxon>Hexapoda</taxon>
        <taxon>Insecta</taxon>
        <taxon>Pterygota</taxon>
        <taxon>Neoptera</taxon>
        <taxon>Endopterygota</taxon>
        <taxon>Diptera</taxon>
        <taxon>Nematocera</taxon>
        <taxon>Culicoidea</taxon>
        <taxon>Culicidae</taxon>
        <taxon>Culicinae</taxon>
        <taxon>Culicini</taxon>
        <taxon>Culex</taxon>
        <taxon>Culex</taxon>
    </lineage>
</organism>
<evidence type="ECO:0000256" key="10">
    <source>
        <dbReference type="ARBA" id="ARBA00049527"/>
    </source>
</evidence>
<dbReference type="Pfam" id="PF10230">
    <property type="entry name" value="LIDHydrolase"/>
    <property type="match status" value="1"/>
</dbReference>
<proteinExistence type="inferred from homology"/>
<reference evidence="12" key="1">
    <citation type="submission" date="2017-01" db="EMBL/GenBank/DDBJ databases">
        <title>A deep insight into the sialotranscriptome of adult male and female Cluex tarsalis mosquitoes.</title>
        <authorList>
            <person name="Ribeiro J.M."/>
            <person name="Moreira F."/>
            <person name="Bernard K.A."/>
            <person name="Calvo E."/>
        </authorList>
    </citation>
    <scope>NUCLEOTIDE SEQUENCE</scope>
    <source>
        <strain evidence="12">Kern County</strain>
        <tissue evidence="12">Salivary glands</tissue>
    </source>
</reference>
<dbReference type="GO" id="GO:0005783">
    <property type="term" value="C:endoplasmic reticulum"/>
    <property type="evidence" value="ECO:0007669"/>
    <property type="project" value="UniProtKB-SubCell"/>
</dbReference>